<dbReference type="KEGG" id="tet:TTHERM_01014770"/>
<dbReference type="GO" id="GO:0005654">
    <property type="term" value="C:nucleoplasm"/>
    <property type="evidence" value="ECO:0007669"/>
    <property type="project" value="TreeGrafter"/>
</dbReference>
<dbReference type="GO" id="GO:0034080">
    <property type="term" value="P:CENP-A containing chromatin assembly"/>
    <property type="evidence" value="ECO:0007669"/>
    <property type="project" value="TreeGrafter"/>
</dbReference>
<dbReference type="InParanoid" id="Q22CV9"/>
<dbReference type="OrthoDB" id="5587616at2759"/>
<feature type="compositionally biased region" description="Basic and acidic residues" evidence="3">
    <location>
        <begin position="7"/>
        <end position="28"/>
    </location>
</feature>
<feature type="compositionally biased region" description="Acidic residues" evidence="3">
    <location>
        <begin position="169"/>
        <end position="186"/>
    </location>
</feature>
<dbReference type="EMBL" id="GG662521">
    <property type="protein sequence ID" value="EAR83160.3"/>
    <property type="molecule type" value="Genomic_DNA"/>
</dbReference>
<dbReference type="HOGENOM" id="CLU_534742_0_0_1"/>
<dbReference type="RefSeq" id="XP_001030823.3">
    <property type="nucleotide sequence ID" value="XM_001030823.3"/>
</dbReference>
<dbReference type="eggNOG" id="ENOG502SDN2">
    <property type="taxonomic scope" value="Eukaryota"/>
</dbReference>
<feature type="compositionally biased region" description="Basic and acidic residues" evidence="3">
    <location>
        <begin position="37"/>
        <end position="59"/>
    </location>
</feature>
<accession>Q22CV9</accession>
<dbReference type="STRING" id="312017.Q22CV9"/>
<dbReference type="GO" id="GO:0042393">
    <property type="term" value="F:histone binding"/>
    <property type="evidence" value="ECO:0007669"/>
    <property type="project" value="TreeGrafter"/>
</dbReference>
<evidence type="ECO:0000313" key="4">
    <source>
        <dbReference type="EMBL" id="EAR83160.3"/>
    </source>
</evidence>
<evidence type="ECO:0000256" key="2">
    <source>
        <dbReference type="ARBA" id="ARBA00022803"/>
    </source>
</evidence>
<organism evidence="4 5">
    <name type="scientific">Tetrahymena thermophila (strain SB210)</name>
    <dbReference type="NCBI Taxonomy" id="312017"/>
    <lineage>
        <taxon>Eukaryota</taxon>
        <taxon>Sar</taxon>
        <taxon>Alveolata</taxon>
        <taxon>Ciliophora</taxon>
        <taxon>Intramacronucleata</taxon>
        <taxon>Oligohymenophorea</taxon>
        <taxon>Hymenostomatida</taxon>
        <taxon>Tetrahymenina</taxon>
        <taxon>Tetrahymenidae</taxon>
        <taxon>Tetrahymena</taxon>
    </lineage>
</organism>
<gene>
    <name evidence="4" type="ORF">TTHERM_01014770</name>
</gene>
<dbReference type="PANTHER" id="PTHR15081">
    <property type="entry name" value="NUCLEAR AUTOANTIGENIC SPERM PROTEIN NASP -RELATED"/>
    <property type="match status" value="1"/>
</dbReference>
<evidence type="ECO:0000313" key="5">
    <source>
        <dbReference type="Proteomes" id="UP000009168"/>
    </source>
</evidence>
<feature type="compositionally biased region" description="Low complexity" evidence="3">
    <location>
        <begin position="465"/>
        <end position="475"/>
    </location>
</feature>
<proteinExistence type="predicted"/>
<feature type="compositionally biased region" description="Low complexity" evidence="3">
    <location>
        <begin position="485"/>
        <end position="495"/>
    </location>
</feature>
<dbReference type="OMA" id="FHIAWEN"/>
<protein>
    <recommendedName>
        <fullName evidence="6">Tetratricopeptide repeat protein</fullName>
    </recommendedName>
</protein>
<dbReference type="AlphaFoldDB" id="Q22CV9"/>
<sequence>MSSDNSEQEKQMQEEITKEQKILDKEENGDQNNLNDEGSRNQEEAEEITKILKESSSKVSEKYLESRLTEAVECYKNKNFDQAENIFSDLMIYAVKFYKSETHVKMSKYFFFYGDMLLSKLENNPDVFGDKAQKKLDNQTTEEVEKNPNQMASEEASEQKMVAQKEQKEEDEEENEESQSQGEEEIVQLDTVIFKDENVEIRDETNAPQNNEENQTEENNLPIGKVTMEKSDPIDDLQLAWENLELSRKIYNQELLQLQDSQDEDRKEKQIQVKKQIVEVTLRIADLEQWRDNFSDALKEYTMALQLSKEIEDREYSRTLSSIFFQLGNAVLYENKEYCEEEGLKNFIDSAQILENCLSKKIAIPPQELPSFKILKKDDIKVDHLKHSFLDDDESKEIKDTLKVLYEKIEDTLIQRDERDKYKAYQELMKKQSQNQNQFAQPSQNSVPIKNLGTFGSLKRKEPSSENSNSQNGSSTTMNIPPQESGNSQQSSNGSHISPDGNPDKMLKKD</sequence>
<dbReference type="GeneID" id="7830097"/>
<evidence type="ECO:0008006" key="6">
    <source>
        <dbReference type="Google" id="ProtNLM"/>
    </source>
</evidence>
<reference evidence="5" key="1">
    <citation type="journal article" date="2006" name="PLoS Biol.">
        <title>Macronuclear genome sequence of the ciliate Tetrahymena thermophila, a model eukaryote.</title>
        <authorList>
            <person name="Eisen J.A."/>
            <person name="Coyne R.S."/>
            <person name="Wu M."/>
            <person name="Wu D."/>
            <person name="Thiagarajan M."/>
            <person name="Wortman J.R."/>
            <person name="Badger J.H."/>
            <person name="Ren Q."/>
            <person name="Amedeo P."/>
            <person name="Jones K.M."/>
            <person name="Tallon L.J."/>
            <person name="Delcher A.L."/>
            <person name="Salzberg S.L."/>
            <person name="Silva J.C."/>
            <person name="Haas B.J."/>
            <person name="Majoros W.H."/>
            <person name="Farzad M."/>
            <person name="Carlton J.M."/>
            <person name="Smith R.K. Jr."/>
            <person name="Garg J."/>
            <person name="Pearlman R.E."/>
            <person name="Karrer K.M."/>
            <person name="Sun L."/>
            <person name="Manning G."/>
            <person name="Elde N.C."/>
            <person name="Turkewitz A.P."/>
            <person name="Asai D.J."/>
            <person name="Wilkes D.E."/>
            <person name="Wang Y."/>
            <person name="Cai H."/>
            <person name="Collins K."/>
            <person name="Stewart B.A."/>
            <person name="Lee S.R."/>
            <person name="Wilamowska K."/>
            <person name="Weinberg Z."/>
            <person name="Ruzzo W.L."/>
            <person name="Wloga D."/>
            <person name="Gaertig J."/>
            <person name="Frankel J."/>
            <person name="Tsao C.-C."/>
            <person name="Gorovsky M.A."/>
            <person name="Keeling P.J."/>
            <person name="Waller R.F."/>
            <person name="Patron N.J."/>
            <person name="Cherry J.M."/>
            <person name="Stover N.A."/>
            <person name="Krieger C.J."/>
            <person name="del Toro C."/>
            <person name="Ryder H.F."/>
            <person name="Williamson S.C."/>
            <person name="Barbeau R.A."/>
            <person name="Hamilton E.P."/>
            <person name="Orias E."/>
        </authorList>
    </citation>
    <scope>NUCLEOTIDE SEQUENCE [LARGE SCALE GENOMIC DNA]</scope>
    <source>
        <strain evidence="5">SB210</strain>
    </source>
</reference>
<dbReference type="Proteomes" id="UP000009168">
    <property type="component" value="Unassembled WGS sequence"/>
</dbReference>
<dbReference type="PANTHER" id="PTHR15081:SF1">
    <property type="entry name" value="NUCLEAR AUTOANTIGENIC SPERM PROTEIN"/>
    <property type="match status" value="1"/>
</dbReference>
<keyword evidence="1" id="KW-0677">Repeat</keyword>
<feature type="compositionally biased region" description="Polar residues" evidence="3">
    <location>
        <begin position="433"/>
        <end position="448"/>
    </location>
</feature>
<keyword evidence="5" id="KW-1185">Reference proteome</keyword>
<evidence type="ECO:0000256" key="3">
    <source>
        <dbReference type="SAM" id="MobiDB-lite"/>
    </source>
</evidence>
<name>Q22CV9_TETTS</name>
<dbReference type="InterPro" id="IPR051730">
    <property type="entry name" value="NASP-like"/>
</dbReference>
<feature type="region of interest" description="Disordered" evidence="3">
    <location>
        <begin position="433"/>
        <end position="510"/>
    </location>
</feature>
<dbReference type="GO" id="GO:0006335">
    <property type="term" value="P:DNA replication-dependent chromatin assembly"/>
    <property type="evidence" value="ECO:0007669"/>
    <property type="project" value="TreeGrafter"/>
</dbReference>
<feature type="region of interest" description="Disordered" evidence="3">
    <location>
        <begin position="135"/>
        <end position="186"/>
    </location>
</feature>
<keyword evidence="2" id="KW-0802">TPR repeat</keyword>
<evidence type="ECO:0000256" key="1">
    <source>
        <dbReference type="ARBA" id="ARBA00022737"/>
    </source>
</evidence>
<feature type="region of interest" description="Disordered" evidence="3">
    <location>
        <begin position="1"/>
        <end position="59"/>
    </location>
</feature>